<proteinExistence type="predicted"/>
<accession>A0ABN1LAX7</accession>
<gene>
    <name evidence="1" type="ORF">GCM10009111_33120</name>
</gene>
<dbReference type="EMBL" id="BAAAFA010000014">
    <property type="protein sequence ID" value="GAA0823448.1"/>
    <property type="molecule type" value="Genomic_DNA"/>
</dbReference>
<name>A0ABN1LAX7_9GAMM</name>
<evidence type="ECO:0000313" key="2">
    <source>
        <dbReference type="Proteomes" id="UP001500021"/>
    </source>
</evidence>
<sequence length="814" mass="93514">MKTYMQKGLAYLTTLVCLIGCNPMYGNVEQQISLPASYAANYLTEEQLKYRLSRGFSNKLSDPKIDKLYFRLEERGFSQAKLQQWGDRNWLSLPHSVDTLIYAIKQNKTDEALTIASSVKLSELSEYHKLQIFLLALIKSNDEVKSHIVSQLNIGQQAFQLSRFDSRDHYQVLTKLLDAFYQSDASTASNIEQVKRAFQRYQEYIHPSYISHFISTENAREATLGQQIQWGTFAPPSLADFDKNNAEAMNQAVLEMVMYIPYASEEIAKLKLSLLSSSAKQRLFHWALSVDHQSLIKQLITQHDLRISNANINLLSFFNNTAAPLSWYQGFASQAITLAANQLLKKQCEALVLSNNQQLLLYADFNHVDKSALSCVISYSSSRSILQKALHAASNLTSNELEQFYIEFIKQHFTVLRSLIADQQLTINKEVMLGVLKSEEMSMYLFEHYQVWLKLGLDEKELAHIIQAELNTQQGERYFLQKGEHLMPSLIQNTWFKDLLCSMILSINYVTSADHIVLFFNQNDITCSVESLKKVLENKELFRKLYHLEPLLADDGKLHLLFALFDAKRTGLLSDFLEEYGSQFLFMENEQGELLYDKLMQAIQNNTSLMYGFKPFLKKHFIYESTINPNKRLLAASRQRTPNASLNVAILKQVLNSYPYNRAELFNVFQQALKTSDINYRHALFEAYSLHSQFTDYPNTWPLFKKLFTPKYYDKSIELIEYYAQLGYSLDKLKNLPNNTLFTCKELAQYLKFGLPVNIKTASNKSLTELVHPKAPSCVNKLFNQFSKVNVAGNLQQVANTQQAPTFITSTGEQ</sequence>
<comment type="caution">
    <text evidence="1">The sequence shown here is derived from an EMBL/GenBank/DDBJ whole genome shotgun (WGS) entry which is preliminary data.</text>
</comment>
<dbReference type="Proteomes" id="UP001500021">
    <property type="component" value="Unassembled WGS sequence"/>
</dbReference>
<keyword evidence="2" id="KW-1185">Reference proteome</keyword>
<protein>
    <recommendedName>
        <fullName evidence="3">Lipoprotein</fullName>
    </recommendedName>
</protein>
<evidence type="ECO:0008006" key="3">
    <source>
        <dbReference type="Google" id="ProtNLM"/>
    </source>
</evidence>
<dbReference type="RefSeq" id="WP_343818930.1">
    <property type="nucleotide sequence ID" value="NZ_BAAAFA010000014.1"/>
</dbReference>
<evidence type="ECO:0000313" key="1">
    <source>
        <dbReference type="EMBL" id="GAA0823448.1"/>
    </source>
</evidence>
<organism evidence="1 2">
    <name type="scientific">Colwellia asteriadis</name>
    <dbReference type="NCBI Taxonomy" id="517723"/>
    <lineage>
        <taxon>Bacteria</taxon>
        <taxon>Pseudomonadati</taxon>
        <taxon>Pseudomonadota</taxon>
        <taxon>Gammaproteobacteria</taxon>
        <taxon>Alteromonadales</taxon>
        <taxon>Colwelliaceae</taxon>
        <taxon>Colwellia</taxon>
    </lineage>
</organism>
<reference evidence="1 2" key="1">
    <citation type="journal article" date="2019" name="Int. J. Syst. Evol. Microbiol.">
        <title>The Global Catalogue of Microorganisms (GCM) 10K type strain sequencing project: providing services to taxonomists for standard genome sequencing and annotation.</title>
        <authorList>
            <consortium name="The Broad Institute Genomics Platform"/>
            <consortium name="The Broad Institute Genome Sequencing Center for Infectious Disease"/>
            <person name="Wu L."/>
            <person name="Ma J."/>
        </authorList>
    </citation>
    <scope>NUCLEOTIDE SEQUENCE [LARGE SCALE GENOMIC DNA]</scope>
    <source>
        <strain evidence="1 2">JCM 15608</strain>
    </source>
</reference>